<dbReference type="Proteomes" id="UP000324222">
    <property type="component" value="Unassembled WGS sequence"/>
</dbReference>
<accession>A0A5B7FK69</accession>
<comment type="caution">
    <text evidence="2">The sequence shown here is derived from an EMBL/GenBank/DDBJ whole genome shotgun (WGS) entry which is preliminary data.</text>
</comment>
<feature type="compositionally biased region" description="Low complexity" evidence="1">
    <location>
        <begin position="126"/>
        <end position="135"/>
    </location>
</feature>
<feature type="region of interest" description="Disordered" evidence="1">
    <location>
        <begin position="89"/>
        <end position="161"/>
    </location>
</feature>
<reference evidence="2 3" key="1">
    <citation type="submission" date="2019-05" db="EMBL/GenBank/DDBJ databases">
        <title>Another draft genome of Portunus trituberculatus and its Hox gene families provides insights of decapod evolution.</title>
        <authorList>
            <person name="Jeong J.-H."/>
            <person name="Song I."/>
            <person name="Kim S."/>
            <person name="Choi T."/>
            <person name="Kim D."/>
            <person name="Ryu S."/>
            <person name="Kim W."/>
        </authorList>
    </citation>
    <scope>NUCLEOTIDE SEQUENCE [LARGE SCALE GENOMIC DNA]</scope>
    <source>
        <tissue evidence="2">Muscle</tissue>
    </source>
</reference>
<dbReference type="EMBL" id="VSRR010006698">
    <property type="protein sequence ID" value="MPC45378.1"/>
    <property type="molecule type" value="Genomic_DNA"/>
</dbReference>
<evidence type="ECO:0000313" key="3">
    <source>
        <dbReference type="Proteomes" id="UP000324222"/>
    </source>
</evidence>
<organism evidence="2 3">
    <name type="scientific">Portunus trituberculatus</name>
    <name type="common">Swimming crab</name>
    <name type="synonym">Neptunus trituberculatus</name>
    <dbReference type="NCBI Taxonomy" id="210409"/>
    <lineage>
        <taxon>Eukaryota</taxon>
        <taxon>Metazoa</taxon>
        <taxon>Ecdysozoa</taxon>
        <taxon>Arthropoda</taxon>
        <taxon>Crustacea</taxon>
        <taxon>Multicrustacea</taxon>
        <taxon>Malacostraca</taxon>
        <taxon>Eumalacostraca</taxon>
        <taxon>Eucarida</taxon>
        <taxon>Decapoda</taxon>
        <taxon>Pleocyemata</taxon>
        <taxon>Brachyura</taxon>
        <taxon>Eubrachyura</taxon>
        <taxon>Portunoidea</taxon>
        <taxon>Portunidae</taxon>
        <taxon>Portuninae</taxon>
        <taxon>Portunus</taxon>
    </lineage>
</organism>
<proteinExistence type="predicted"/>
<gene>
    <name evidence="2" type="ORF">E2C01_039075</name>
</gene>
<name>A0A5B7FK69_PORTR</name>
<keyword evidence="3" id="KW-1185">Reference proteome</keyword>
<sequence>MILDAKCLLCPFLEAQAAVVEPVFSFLCVRTVFTAWLRSVKVLATPRRVGCCLAGVSRLRQQTEHLAMRVRKKTRLHWISSAMTVFPTPERRGASLPPRAQSPTDASPSSQPSVSAPPTHVPCLQPQPSSPRRPSFIAEVPTPTPPTSPGQLAHRSVTAPRPCPPSLSLARVLVKYIFRGKRSFGDGLRRQVATLRKAGAGRRIMGGLCSGHTTPHIEAVTVHRVS</sequence>
<protein>
    <submittedName>
        <fullName evidence="2">Uncharacterized protein</fullName>
    </submittedName>
</protein>
<evidence type="ECO:0000256" key="1">
    <source>
        <dbReference type="SAM" id="MobiDB-lite"/>
    </source>
</evidence>
<dbReference type="AlphaFoldDB" id="A0A5B7FK69"/>
<evidence type="ECO:0000313" key="2">
    <source>
        <dbReference type="EMBL" id="MPC45378.1"/>
    </source>
</evidence>
<feature type="compositionally biased region" description="Low complexity" evidence="1">
    <location>
        <begin position="106"/>
        <end position="118"/>
    </location>
</feature>